<reference evidence="2" key="1">
    <citation type="journal article" date="2014" name="Environ. Microbiol.">
        <title>Comparative genomics of the marine bacterial genus Glaciecola reveals the high degree of genomic diversity and genomic characteristic for cold adaptation.</title>
        <authorList>
            <person name="Qin Q.L."/>
            <person name="Xie B.B."/>
            <person name="Yu Y."/>
            <person name="Shu Y.L."/>
            <person name="Rong J.C."/>
            <person name="Zhang Y.J."/>
            <person name="Zhao D.L."/>
            <person name="Chen X.L."/>
            <person name="Zhang X.Y."/>
            <person name="Chen B."/>
            <person name="Zhou B.C."/>
            <person name="Zhang Y.Z."/>
        </authorList>
    </citation>
    <scope>NUCLEOTIDE SEQUENCE [LARGE SCALE GENOMIC DNA]</scope>
    <source>
        <strain evidence="2">ACAM 615</strain>
    </source>
</reference>
<gene>
    <name evidence="1" type="ORF">GPAL_1741</name>
</gene>
<name>K6Y743_9ALTE</name>
<keyword evidence="2" id="KW-1185">Reference proteome</keyword>
<dbReference type="Proteomes" id="UP000006251">
    <property type="component" value="Unassembled WGS sequence"/>
</dbReference>
<dbReference type="AlphaFoldDB" id="K6Y743"/>
<dbReference type="EMBL" id="BAEQ01000026">
    <property type="protein sequence ID" value="GAC28604.1"/>
    <property type="molecule type" value="Genomic_DNA"/>
</dbReference>
<evidence type="ECO:0000313" key="1">
    <source>
        <dbReference type="EMBL" id="GAC28604.1"/>
    </source>
</evidence>
<organism evidence="1 2">
    <name type="scientific">Brumicola pallidula DSM 14239 = ACAM 615</name>
    <dbReference type="NCBI Taxonomy" id="1121922"/>
    <lineage>
        <taxon>Bacteria</taxon>
        <taxon>Pseudomonadati</taxon>
        <taxon>Pseudomonadota</taxon>
        <taxon>Gammaproteobacteria</taxon>
        <taxon>Alteromonadales</taxon>
        <taxon>Alteromonadaceae</taxon>
        <taxon>Brumicola</taxon>
    </lineage>
</organism>
<evidence type="ECO:0000313" key="2">
    <source>
        <dbReference type="Proteomes" id="UP000006251"/>
    </source>
</evidence>
<sequence>MFRENEYLFIQYRLNEHRDSFINGELRITQQQYYRHLKSAVSDSFEGQQLMHANGKKFTLFGNHSTYIWSCSVTDQEGLSNLKKFDDYNLGLLILEPEVFANKVCSSLACNPILKNIAEINLKPVVYTNKEIPMAEDKKNPLSRWTKPMRFSHEREYRLCVHNVPPMQWLAKHIPEDLYRIEEVYTPNEYVKTK</sequence>
<proteinExistence type="predicted"/>
<dbReference type="RefSeq" id="WP_006010887.1">
    <property type="nucleotide sequence ID" value="NZ_BAEQ01000026.1"/>
</dbReference>
<comment type="caution">
    <text evidence="1">The sequence shown here is derived from an EMBL/GenBank/DDBJ whole genome shotgun (WGS) entry which is preliminary data.</text>
</comment>
<accession>K6Y743</accession>
<protein>
    <submittedName>
        <fullName evidence="1">Uncharacterized protein</fullName>
    </submittedName>
</protein>